<protein>
    <recommendedName>
        <fullName evidence="1">DUF4216 domain-containing protein</fullName>
    </recommendedName>
</protein>
<comment type="caution">
    <text evidence="2">The sequence shown here is derived from an EMBL/GenBank/DDBJ whole genome shotgun (WGS) entry which is preliminary data.</text>
</comment>
<dbReference type="SUPFAM" id="SSF50104">
    <property type="entry name" value="Translation proteins SH3-like domain"/>
    <property type="match status" value="1"/>
</dbReference>
<dbReference type="InterPro" id="IPR008991">
    <property type="entry name" value="Translation_prot_SH3-like_sf"/>
</dbReference>
<keyword evidence="3" id="KW-1185">Reference proteome</keyword>
<dbReference type="InterPro" id="IPR025312">
    <property type="entry name" value="DUF4216"/>
</dbReference>
<feature type="domain" description="DUF4216" evidence="1">
    <location>
        <begin position="681"/>
        <end position="727"/>
    </location>
</feature>
<dbReference type="EMBL" id="JAYMYQ010000005">
    <property type="protein sequence ID" value="KAK7328924.1"/>
    <property type="molecule type" value="Genomic_DNA"/>
</dbReference>
<accession>A0AAN9QBJ8</accession>
<evidence type="ECO:0000313" key="3">
    <source>
        <dbReference type="Proteomes" id="UP001367508"/>
    </source>
</evidence>
<dbReference type="AlphaFoldDB" id="A0AAN9QBJ8"/>
<evidence type="ECO:0000313" key="2">
    <source>
        <dbReference type="EMBL" id="KAK7328924.1"/>
    </source>
</evidence>
<name>A0AAN9QBJ8_CANGL</name>
<organism evidence="2 3">
    <name type="scientific">Canavalia gladiata</name>
    <name type="common">Sword bean</name>
    <name type="synonym">Dolichos gladiatus</name>
    <dbReference type="NCBI Taxonomy" id="3824"/>
    <lineage>
        <taxon>Eukaryota</taxon>
        <taxon>Viridiplantae</taxon>
        <taxon>Streptophyta</taxon>
        <taxon>Embryophyta</taxon>
        <taxon>Tracheophyta</taxon>
        <taxon>Spermatophyta</taxon>
        <taxon>Magnoliopsida</taxon>
        <taxon>eudicotyledons</taxon>
        <taxon>Gunneridae</taxon>
        <taxon>Pentapetalae</taxon>
        <taxon>rosids</taxon>
        <taxon>fabids</taxon>
        <taxon>Fabales</taxon>
        <taxon>Fabaceae</taxon>
        <taxon>Papilionoideae</taxon>
        <taxon>50 kb inversion clade</taxon>
        <taxon>NPAAA clade</taxon>
        <taxon>indigoferoid/millettioid clade</taxon>
        <taxon>Phaseoleae</taxon>
        <taxon>Canavalia</taxon>
    </lineage>
</organism>
<dbReference type="Pfam" id="PF02992">
    <property type="entry name" value="Transposase_21"/>
    <property type="match status" value="1"/>
</dbReference>
<dbReference type="Proteomes" id="UP001367508">
    <property type="component" value="Unassembled WGS sequence"/>
</dbReference>
<proteinExistence type="predicted"/>
<sequence length="807" mass="92642">MEFEYAERLAQDPASLRTEFNANFALLCFRSPDVLHKTAGYDAKGQSNFKSLTTHNYARLCSFGCKHLMAISLYFLEMVLKFITTSRLSLEGKYLCLKSDTIRVKLPSSAKKIVPSDCRAMIGQVVGCGRTEKPLLKCVEETFQSYLLKLCNLIHSAHSFLEIQQLEGVSKGPSNDVKKLYNLLNEAKQELYPGCESFSTLSFILRLYLLKCLHGWSNASFTTLLELLKEAMPNLNIPKSFYKTKSMIRDLGLDYQKIHSCPNDCMLYWKENENDDSCKICQASRWKEFGQVDCEFNQLKEGHKVPAKILRHFPLIPRLERLFMCSTTTESLRWHEEERSKDGKLRHPADGQAWKDFDRIHPGFASESRNLRLGLMSDGFNPFRTMSISHSTWPVQMMVYNLPPWLSMKSEYTILSLLIPGPQSPGKDIDVYLQPLIEELKELWDSGVQTYDASRNQTFSMRAALLWTISDYPGYAMLSGWSTKGHLACACCNYNTNSMYLRYSHKAQNTLRHNLDVMHIEKNIFDNIIGTLLDIPGKTKDHINARYDLQEMGIRKELHPREIGGGRTEFAKACFTMTSVEKSIFCSALKDAKLPDGTASNISKYVHVADKKISGYKSHDAHFMLHYLLQIAIKSIMPNVVADPLIRLGSFFRSICKKVIQVQDLDHLETEIAEILCQLEMCDWFAVEEDKYGLMCVHFNKKLYQDDPFVLSCQVHQCFYIEDPLDANRHYVMEMVPRDLFNIGDQSYLEAHDGYQSDLNASNNDNEPNWVREDIPATVIEKPLRVMSEIEYEEDSDSDNTLLDFTD</sequence>
<dbReference type="PANTHER" id="PTHR10775">
    <property type="entry name" value="OS08G0208400 PROTEIN"/>
    <property type="match status" value="1"/>
</dbReference>
<gene>
    <name evidence="2" type="ORF">VNO77_23061</name>
</gene>
<dbReference type="InterPro" id="IPR004242">
    <property type="entry name" value="Transposase_21"/>
</dbReference>
<reference evidence="2 3" key="1">
    <citation type="submission" date="2024-01" db="EMBL/GenBank/DDBJ databases">
        <title>The genomes of 5 underutilized Papilionoideae crops provide insights into root nodulation and disease resistanc.</title>
        <authorList>
            <person name="Jiang F."/>
        </authorList>
    </citation>
    <scope>NUCLEOTIDE SEQUENCE [LARGE SCALE GENOMIC DNA]</scope>
    <source>
        <strain evidence="2">LVBAO_FW01</strain>
        <tissue evidence="2">Leaves</tissue>
    </source>
</reference>
<dbReference type="PANTHER" id="PTHR10775:SF190">
    <property type="entry name" value="TNP2-LIKE TRANSPOSON PROTEIN"/>
    <property type="match status" value="1"/>
</dbReference>
<dbReference type="Pfam" id="PF13952">
    <property type="entry name" value="DUF4216"/>
    <property type="match status" value="1"/>
</dbReference>
<evidence type="ECO:0000259" key="1">
    <source>
        <dbReference type="Pfam" id="PF13952"/>
    </source>
</evidence>